<dbReference type="Pfam" id="PF00512">
    <property type="entry name" value="HisKA"/>
    <property type="match status" value="1"/>
</dbReference>
<feature type="domain" description="HAMP" evidence="15">
    <location>
        <begin position="194"/>
        <end position="247"/>
    </location>
</feature>
<keyword evidence="9 16" id="KW-0418">Kinase</keyword>
<keyword evidence="12" id="KW-0902">Two-component regulatory system</keyword>
<proteinExistence type="predicted"/>
<evidence type="ECO:0000313" key="17">
    <source>
        <dbReference type="Proteomes" id="UP000579647"/>
    </source>
</evidence>
<keyword evidence="7 13" id="KW-0812">Transmembrane</keyword>
<keyword evidence="10" id="KW-0067">ATP-binding</keyword>
<protein>
    <recommendedName>
        <fullName evidence="3">histidine kinase</fullName>
        <ecNumber evidence="3">2.7.13.3</ecNumber>
    </recommendedName>
</protein>
<feature type="domain" description="Histidine kinase" evidence="14">
    <location>
        <begin position="255"/>
        <end position="456"/>
    </location>
</feature>
<keyword evidence="6 16" id="KW-0808">Transferase</keyword>
<dbReference type="GO" id="GO:0005886">
    <property type="term" value="C:plasma membrane"/>
    <property type="evidence" value="ECO:0007669"/>
    <property type="project" value="UniProtKB-SubCell"/>
</dbReference>
<dbReference type="SUPFAM" id="SSF158472">
    <property type="entry name" value="HAMP domain-like"/>
    <property type="match status" value="1"/>
</dbReference>
<dbReference type="EC" id="2.7.13.3" evidence="3"/>
<dbReference type="CDD" id="cd00075">
    <property type="entry name" value="HATPase"/>
    <property type="match status" value="1"/>
</dbReference>
<dbReference type="InterPro" id="IPR003661">
    <property type="entry name" value="HisK_dim/P_dom"/>
</dbReference>
<name>A0A840W0A5_9ACTN</name>
<keyword evidence="13" id="KW-0472">Membrane</keyword>
<dbReference type="InterPro" id="IPR036890">
    <property type="entry name" value="HATPase_C_sf"/>
</dbReference>
<dbReference type="PANTHER" id="PTHR44936:SF10">
    <property type="entry name" value="SENSOR PROTEIN RSTB"/>
    <property type="match status" value="1"/>
</dbReference>
<evidence type="ECO:0000259" key="14">
    <source>
        <dbReference type="PROSITE" id="PS50109"/>
    </source>
</evidence>
<evidence type="ECO:0000256" key="5">
    <source>
        <dbReference type="ARBA" id="ARBA00022553"/>
    </source>
</evidence>
<dbReference type="Gene3D" id="3.30.565.10">
    <property type="entry name" value="Histidine kinase-like ATPase, C-terminal domain"/>
    <property type="match status" value="1"/>
</dbReference>
<feature type="transmembrane region" description="Helical" evidence="13">
    <location>
        <begin position="7"/>
        <end position="32"/>
    </location>
</feature>
<comment type="catalytic activity">
    <reaction evidence="1">
        <text>ATP + protein L-histidine = ADP + protein N-phospho-L-histidine.</text>
        <dbReference type="EC" id="2.7.13.3"/>
    </reaction>
</comment>
<evidence type="ECO:0000256" key="13">
    <source>
        <dbReference type="SAM" id="Phobius"/>
    </source>
</evidence>
<keyword evidence="17" id="KW-1185">Reference proteome</keyword>
<dbReference type="AlphaFoldDB" id="A0A840W0A5"/>
<dbReference type="GO" id="GO:0000155">
    <property type="term" value="F:phosphorelay sensor kinase activity"/>
    <property type="evidence" value="ECO:0007669"/>
    <property type="project" value="InterPro"/>
</dbReference>
<dbReference type="InterPro" id="IPR050980">
    <property type="entry name" value="2C_sensor_his_kinase"/>
</dbReference>
<dbReference type="PROSITE" id="PS50885">
    <property type="entry name" value="HAMP"/>
    <property type="match status" value="1"/>
</dbReference>
<keyword evidence="5" id="KW-0597">Phosphoprotein</keyword>
<reference evidence="16 17" key="1">
    <citation type="submission" date="2020-08" db="EMBL/GenBank/DDBJ databases">
        <title>Sequencing the genomes of 1000 actinobacteria strains.</title>
        <authorList>
            <person name="Klenk H.-P."/>
        </authorList>
    </citation>
    <scope>NUCLEOTIDE SEQUENCE [LARGE SCALE GENOMIC DNA]</scope>
    <source>
        <strain evidence="16 17">DSM 44598</strain>
    </source>
</reference>
<evidence type="ECO:0000256" key="7">
    <source>
        <dbReference type="ARBA" id="ARBA00022692"/>
    </source>
</evidence>
<sequence>MSLSRRLVLRALVVMVLVVGGIIALTHALVLVSGRNDVDNLLRQESALLSEALGDQMPVVAGLDGMVSGPEAERAARQVLAIRPSGARHVSLVHVNGVRLQSTGGPAKVAALMRGDDAPEAAPGVARTVDTGIGRVRVLDTPVTDATDAKIAVITVAAPLDAVHETAATVLLVTALAGGLGVGVGGGALWLVVRRTLAPVREVSAAAKEISPADLTTRVPVPGTRDEIAELSTEINRMLTRIEAADTERRRYLAAISHEVRTPLAVAEGHLELLGGPEAEIVHAELERLRRVLEDLMAVARGGDGVDADRGPVFLPDLFDAVRDRVRPLAFAPAVVFHEASPQVVLGDQARLEQCLMNLISNAIDHNPPRVRVEVRVEVRRDTVALVVADDGTGIDPELLPRVFEPFVTTRSDQAGGLVGLGLSIVRSLVRAQGGSVDVESGAGGTVVRVVLPVAKA</sequence>
<evidence type="ECO:0000256" key="3">
    <source>
        <dbReference type="ARBA" id="ARBA00012438"/>
    </source>
</evidence>
<keyword evidence="4" id="KW-1003">Cell membrane</keyword>
<dbReference type="RefSeq" id="WP_184361693.1">
    <property type="nucleotide sequence ID" value="NZ_BAAAKM010000136.1"/>
</dbReference>
<dbReference type="SUPFAM" id="SSF47384">
    <property type="entry name" value="Homodimeric domain of signal transducing histidine kinase"/>
    <property type="match status" value="1"/>
</dbReference>
<keyword evidence="8" id="KW-0547">Nucleotide-binding</keyword>
<dbReference type="GO" id="GO:0005524">
    <property type="term" value="F:ATP binding"/>
    <property type="evidence" value="ECO:0007669"/>
    <property type="project" value="UniProtKB-KW"/>
</dbReference>
<dbReference type="InterPro" id="IPR005467">
    <property type="entry name" value="His_kinase_dom"/>
</dbReference>
<evidence type="ECO:0000256" key="4">
    <source>
        <dbReference type="ARBA" id="ARBA00022475"/>
    </source>
</evidence>
<dbReference type="SMART" id="SM00304">
    <property type="entry name" value="HAMP"/>
    <property type="match status" value="1"/>
</dbReference>
<comment type="caution">
    <text evidence="16">The sequence shown here is derived from an EMBL/GenBank/DDBJ whole genome shotgun (WGS) entry which is preliminary data.</text>
</comment>
<feature type="transmembrane region" description="Helical" evidence="13">
    <location>
        <begin position="170"/>
        <end position="193"/>
    </location>
</feature>
<dbReference type="Proteomes" id="UP000579647">
    <property type="component" value="Unassembled WGS sequence"/>
</dbReference>
<evidence type="ECO:0000256" key="9">
    <source>
        <dbReference type="ARBA" id="ARBA00022777"/>
    </source>
</evidence>
<dbReference type="SUPFAM" id="SSF55874">
    <property type="entry name" value="ATPase domain of HSP90 chaperone/DNA topoisomerase II/histidine kinase"/>
    <property type="match status" value="1"/>
</dbReference>
<evidence type="ECO:0000259" key="15">
    <source>
        <dbReference type="PROSITE" id="PS50885"/>
    </source>
</evidence>
<comment type="subcellular location">
    <subcellularLocation>
        <location evidence="2">Cell membrane</location>
        <topology evidence="2">Multi-pass membrane protein</topology>
    </subcellularLocation>
</comment>
<evidence type="ECO:0000256" key="1">
    <source>
        <dbReference type="ARBA" id="ARBA00000085"/>
    </source>
</evidence>
<evidence type="ECO:0000256" key="6">
    <source>
        <dbReference type="ARBA" id="ARBA00022679"/>
    </source>
</evidence>
<dbReference type="InterPro" id="IPR004358">
    <property type="entry name" value="Sig_transdc_His_kin-like_C"/>
</dbReference>
<keyword evidence="11 13" id="KW-1133">Transmembrane helix</keyword>
<dbReference type="InterPro" id="IPR003594">
    <property type="entry name" value="HATPase_dom"/>
</dbReference>
<evidence type="ECO:0000256" key="10">
    <source>
        <dbReference type="ARBA" id="ARBA00022840"/>
    </source>
</evidence>
<dbReference type="SMART" id="SM00388">
    <property type="entry name" value="HisKA"/>
    <property type="match status" value="1"/>
</dbReference>
<dbReference type="CDD" id="cd00082">
    <property type="entry name" value="HisKA"/>
    <property type="match status" value="1"/>
</dbReference>
<evidence type="ECO:0000256" key="12">
    <source>
        <dbReference type="ARBA" id="ARBA00023012"/>
    </source>
</evidence>
<dbReference type="PANTHER" id="PTHR44936">
    <property type="entry name" value="SENSOR PROTEIN CREC"/>
    <property type="match status" value="1"/>
</dbReference>
<dbReference type="EMBL" id="JACHDO010000001">
    <property type="protein sequence ID" value="MBB5489492.1"/>
    <property type="molecule type" value="Genomic_DNA"/>
</dbReference>
<dbReference type="InterPro" id="IPR036097">
    <property type="entry name" value="HisK_dim/P_sf"/>
</dbReference>
<gene>
    <name evidence="16" type="ORF">HNR07_000629</name>
</gene>
<dbReference type="InterPro" id="IPR003660">
    <property type="entry name" value="HAMP_dom"/>
</dbReference>
<evidence type="ECO:0000256" key="2">
    <source>
        <dbReference type="ARBA" id="ARBA00004651"/>
    </source>
</evidence>
<evidence type="ECO:0000313" key="16">
    <source>
        <dbReference type="EMBL" id="MBB5489492.1"/>
    </source>
</evidence>
<accession>A0A840W0A5</accession>
<dbReference type="PRINTS" id="PR00344">
    <property type="entry name" value="BCTRLSENSOR"/>
</dbReference>
<evidence type="ECO:0000256" key="11">
    <source>
        <dbReference type="ARBA" id="ARBA00022989"/>
    </source>
</evidence>
<dbReference type="CDD" id="cd06225">
    <property type="entry name" value="HAMP"/>
    <property type="match status" value="1"/>
</dbReference>
<evidence type="ECO:0000256" key="8">
    <source>
        <dbReference type="ARBA" id="ARBA00022741"/>
    </source>
</evidence>
<dbReference type="Gene3D" id="1.10.287.130">
    <property type="match status" value="1"/>
</dbReference>
<dbReference type="Pfam" id="PF02518">
    <property type="entry name" value="HATPase_c"/>
    <property type="match status" value="1"/>
</dbReference>
<dbReference type="Pfam" id="PF00672">
    <property type="entry name" value="HAMP"/>
    <property type="match status" value="1"/>
</dbReference>
<dbReference type="SMART" id="SM00387">
    <property type="entry name" value="HATPase_c"/>
    <property type="match status" value="1"/>
</dbReference>
<organism evidence="16 17">
    <name type="scientific">Nocardiopsis metallicus</name>
    <dbReference type="NCBI Taxonomy" id="179819"/>
    <lineage>
        <taxon>Bacteria</taxon>
        <taxon>Bacillati</taxon>
        <taxon>Actinomycetota</taxon>
        <taxon>Actinomycetes</taxon>
        <taxon>Streptosporangiales</taxon>
        <taxon>Nocardiopsidaceae</taxon>
        <taxon>Nocardiopsis</taxon>
    </lineage>
</organism>
<dbReference type="PROSITE" id="PS50109">
    <property type="entry name" value="HIS_KIN"/>
    <property type="match status" value="1"/>
</dbReference>